<organism evidence="2 3">
    <name type="scientific">Punica granatum</name>
    <name type="common">Pomegranate</name>
    <dbReference type="NCBI Taxonomy" id="22663"/>
    <lineage>
        <taxon>Eukaryota</taxon>
        <taxon>Viridiplantae</taxon>
        <taxon>Streptophyta</taxon>
        <taxon>Embryophyta</taxon>
        <taxon>Tracheophyta</taxon>
        <taxon>Spermatophyta</taxon>
        <taxon>Magnoliopsida</taxon>
        <taxon>eudicotyledons</taxon>
        <taxon>Gunneridae</taxon>
        <taxon>Pentapetalae</taxon>
        <taxon>rosids</taxon>
        <taxon>malvids</taxon>
        <taxon>Myrtales</taxon>
        <taxon>Lythraceae</taxon>
        <taxon>Punica</taxon>
    </lineage>
</organism>
<name>A0A2I0JRB2_PUNGR</name>
<reference evidence="2 3" key="1">
    <citation type="submission" date="2017-11" db="EMBL/GenBank/DDBJ databases">
        <title>De-novo sequencing of pomegranate (Punica granatum L.) genome.</title>
        <authorList>
            <person name="Akparov Z."/>
            <person name="Amiraslanov A."/>
            <person name="Hajiyeva S."/>
            <person name="Abbasov M."/>
            <person name="Kaur K."/>
            <person name="Hamwieh A."/>
            <person name="Solovyev V."/>
            <person name="Salamov A."/>
            <person name="Braich B."/>
            <person name="Kosarev P."/>
            <person name="Mahmoud A."/>
            <person name="Hajiyev E."/>
            <person name="Babayeva S."/>
            <person name="Izzatullayeva V."/>
            <person name="Mammadov A."/>
            <person name="Mammadov A."/>
            <person name="Sharifova S."/>
            <person name="Ojaghi J."/>
            <person name="Eynullazada K."/>
            <person name="Bayramov B."/>
            <person name="Abdulazimova A."/>
            <person name="Shahmuradov I."/>
        </authorList>
    </citation>
    <scope>NUCLEOTIDE SEQUENCE [LARGE SCALE GENOMIC DNA]</scope>
    <source>
        <strain evidence="3">cv. AG2017</strain>
        <tissue evidence="2">Leaf</tissue>
    </source>
</reference>
<evidence type="ECO:0000256" key="1">
    <source>
        <dbReference type="SAM" id="MobiDB-lite"/>
    </source>
</evidence>
<dbReference type="Proteomes" id="UP000233551">
    <property type="component" value="Unassembled WGS sequence"/>
</dbReference>
<accession>A0A2I0JRB2</accession>
<keyword evidence="3" id="KW-1185">Reference proteome</keyword>
<evidence type="ECO:0000313" key="3">
    <source>
        <dbReference type="Proteomes" id="UP000233551"/>
    </source>
</evidence>
<evidence type="ECO:0000313" key="2">
    <source>
        <dbReference type="EMBL" id="PKI58443.1"/>
    </source>
</evidence>
<sequence>MARLSTPTRSTIGSPIELNRPRRILLQAQRATKHAIQTVQDSQHRPKDGREGGVHLTASVNPCILSALGNVHPKLSLFSLSLHNSKMGHNHPSIGYHKTKILDISFQESSHNTLEITRPRCARNPKGHLLPDELISTSRDGSCYRYVENRQGMLHATKPPTSKEGQAMGDHYQSSHIM</sequence>
<feature type="region of interest" description="Disordered" evidence="1">
    <location>
        <begin position="155"/>
        <end position="178"/>
    </location>
</feature>
<dbReference type="AlphaFoldDB" id="A0A2I0JRB2"/>
<protein>
    <submittedName>
        <fullName evidence="2">Uncharacterized protein</fullName>
    </submittedName>
</protein>
<gene>
    <name evidence="2" type="ORF">CRG98_021201</name>
</gene>
<dbReference type="EMBL" id="PGOL01001393">
    <property type="protein sequence ID" value="PKI58443.1"/>
    <property type="molecule type" value="Genomic_DNA"/>
</dbReference>
<comment type="caution">
    <text evidence="2">The sequence shown here is derived from an EMBL/GenBank/DDBJ whole genome shotgun (WGS) entry which is preliminary data.</text>
</comment>
<feature type="region of interest" description="Disordered" evidence="1">
    <location>
        <begin position="31"/>
        <end position="52"/>
    </location>
</feature>
<proteinExistence type="predicted"/>
<feature type="compositionally biased region" description="Basic and acidic residues" evidence="1">
    <location>
        <begin position="42"/>
        <end position="52"/>
    </location>
</feature>